<accession>A0A1H3VID2</accession>
<dbReference type="Proteomes" id="UP000199397">
    <property type="component" value="Unassembled WGS sequence"/>
</dbReference>
<evidence type="ECO:0000313" key="1">
    <source>
        <dbReference type="EMBL" id="SDZ74530.1"/>
    </source>
</evidence>
<dbReference type="OrthoDB" id="459969at2"/>
<dbReference type="RefSeq" id="WP_093064294.1">
    <property type="nucleotide sequence ID" value="NZ_FNQP01000001.1"/>
</dbReference>
<dbReference type="InterPro" id="IPR036527">
    <property type="entry name" value="SCP2_sterol-bd_dom_sf"/>
</dbReference>
<name>A0A1H3VID2_9GAMM</name>
<sequence length="134" mass="14897">MPQLFSADWMNELKDLWNNDPEVKDKLAAIGFNSIITCGLKGEAKPMGVFVVENGECVRAGDYNGESPDWDMRADRKDWMKWTKEPMGMVGLGTAYTFGKLKFLSGDYGAMLKNPAMAGPFVKSFALMAKIDTQ</sequence>
<proteinExistence type="predicted"/>
<protein>
    <submittedName>
        <fullName evidence="1">Uncharacterized protein</fullName>
    </submittedName>
</protein>
<gene>
    <name evidence="1" type="ORF">SAMN05660964_00101</name>
</gene>
<keyword evidence="2" id="KW-1185">Reference proteome</keyword>
<reference evidence="1 2" key="1">
    <citation type="submission" date="2016-10" db="EMBL/GenBank/DDBJ databases">
        <authorList>
            <person name="de Groot N.N."/>
        </authorList>
    </citation>
    <scope>NUCLEOTIDE SEQUENCE [LARGE SCALE GENOMIC DNA]</scope>
    <source>
        <strain evidence="1 2">DSM 21228</strain>
    </source>
</reference>
<dbReference type="STRING" id="525918.SAMN05660964_00101"/>
<dbReference type="AlphaFoldDB" id="A0A1H3VID2"/>
<dbReference type="SUPFAM" id="SSF55718">
    <property type="entry name" value="SCP-like"/>
    <property type="match status" value="1"/>
</dbReference>
<dbReference type="Gene3D" id="3.30.1050.10">
    <property type="entry name" value="SCP2 sterol-binding domain"/>
    <property type="match status" value="1"/>
</dbReference>
<organism evidence="1 2">
    <name type="scientific">Thiothrix caldifontis</name>
    <dbReference type="NCBI Taxonomy" id="525918"/>
    <lineage>
        <taxon>Bacteria</taxon>
        <taxon>Pseudomonadati</taxon>
        <taxon>Pseudomonadota</taxon>
        <taxon>Gammaproteobacteria</taxon>
        <taxon>Thiotrichales</taxon>
        <taxon>Thiotrichaceae</taxon>
        <taxon>Thiothrix</taxon>
    </lineage>
</organism>
<dbReference type="EMBL" id="FNQP01000001">
    <property type="protein sequence ID" value="SDZ74530.1"/>
    <property type="molecule type" value="Genomic_DNA"/>
</dbReference>
<evidence type="ECO:0000313" key="2">
    <source>
        <dbReference type="Proteomes" id="UP000199397"/>
    </source>
</evidence>